<keyword evidence="11 12" id="KW-0804">Transcription</keyword>
<evidence type="ECO:0000256" key="8">
    <source>
        <dbReference type="ARBA" id="ARBA00022833"/>
    </source>
</evidence>
<protein>
    <recommendedName>
        <fullName evidence="12 13">DNA primase</fullName>
        <ecNumber evidence="12">2.7.7.101</ecNumber>
    </recommendedName>
</protein>
<dbReference type="Pfam" id="PF10410">
    <property type="entry name" value="DnaB_bind"/>
    <property type="match status" value="1"/>
</dbReference>
<dbReference type="Pfam" id="PF13662">
    <property type="entry name" value="Toprim_4"/>
    <property type="match status" value="1"/>
</dbReference>
<dbReference type="Proteomes" id="UP001139104">
    <property type="component" value="Unassembled WGS sequence"/>
</dbReference>
<keyword evidence="3 12" id="KW-0808">Transferase</keyword>
<dbReference type="InterPro" id="IPR050219">
    <property type="entry name" value="DnaG_primase"/>
</dbReference>
<dbReference type="InterPro" id="IPR019475">
    <property type="entry name" value="DNA_primase_DnaB-bd"/>
</dbReference>
<evidence type="ECO:0000256" key="12">
    <source>
        <dbReference type="HAMAP-Rule" id="MF_00974"/>
    </source>
</evidence>
<evidence type="ECO:0000256" key="10">
    <source>
        <dbReference type="ARBA" id="ARBA00023125"/>
    </source>
</evidence>
<dbReference type="SMART" id="SM00493">
    <property type="entry name" value="TOPRIM"/>
    <property type="match status" value="1"/>
</dbReference>
<keyword evidence="9" id="KW-0460">Magnesium</keyword>
<dbReference type="CDD" id="cd03364">
    <property type="entry name" value="TOPRIM_DnaG_primases"/>
    <property type="match status" value="1"/>
</dbReference>
<evidence type="ECO:0000256" key="7">
    <source>
        <dbReference type="ARBA" id="ARBA00022771"/>
    </source>
</evidence>
<reference evidence="15" key="1">
    <citation type="journal article" date="2022" name="ISME J.">
        <title>Identification of active gaseous-alkane degraders at natural gas seeps.</title>
        <authorList>
            <person name="Farhan Ul Haque M."/>
            <person name="Hernandez M."/>
            <person name="Crombie A.T."/>
            <person name="Murrell J.C."/>
        </authorList>
    </citation>
    <scope>NUCLEOTIDE SEQUENCE</scope>
    <source>
        <strain evidence="15">PC2</strain>
    </source>
</reference>
<evidence type="ECO:0000256" key="11">
    <source>
        <dbReference type="ARBA" id="ARBA00023163"/>
    </source>
</evidence>
<dbReference type="InterPro" id="IPR034151">
    <property type="entry name" value="TOPRIM_DnaG_bac"/>
</dbReference>
<dbReference type="Pfam" id="PF01807">
    <property type="entry name" value="Zn_ribbon_DnaG"/>
    <property type="match status" value="1"/>
</dbReference>
<comment type="caution">
    <text evidence="15">The sequence shown here is derived from an EMBL/GenBank/DDBJ whole genome shotgun (WGS) entry which is preliminary data.</text>
</comment>
<dbReference type="InterPro" id="IPR013264">
    <property type="entry name" value="DNAG_N"/>
</dbReference>
<keyword evidence="5 12" id="KW-0235">DNA replication</keyword>
<dbReference type="SMART" id="SM00400">
    <property type="entry name" value="ZnF_CHCC"/>
    <property type="match status" value="1"/>
</dbReference>
<evidence type="ECO:0000313" key="16">
    <source>
        <dbReference type="Proteomes" id="UP001139104"/>
    </source>
</evidence>
<dbReference type="HAMAP" id="MF_00974">
    <property type="entry name" value="DNA_primase_DnaG"/>
    <property type="match status" value="1"/>
</dbReference>
<dbReference type="InterPro" id="IPR030846">
    <property type="entry name" value="DnaG_bac"/>
</dbReference>
<dbReference type="Gene3D" id="3.90.980.10">
    <property type="entry name" value="DNA primase, catalytic core, N-terminal domain"/>
    <property type="match status" value="1"/>
</dbReference>
<dbReference type="PROSITE" id="PS50880">
    <property type="entry name" value="TOPRIM"/>
    <property type="match status" value="1"/>
</dbReference>
<evidence type="ECO:0000313" key="15">
    <source>
        <dbReference type="EMBL" id="MCI4684639.1"/>
    </source>
</evidence>
<dbReference type="RefSeq" id="WP_243068528.1">
    <property type="nucleotide sequence ID" value="NZ_JAIVFK010000005.1"/>
</dbReference>
<evidence type="ECO:0000256" key="5">
    <source>
        <dbReference type="ARBA" id="ARBA00022705"/>
    </source>
</evidence>
<dbReference type="Gene3D" id="3.40.1360.10">
    <property type="match status" value="1"/>
</dbReference>
<dbReference type="Gene3D" id="3.90.580.10">
    <property type="entry name" value="Zinc finger, CHC2-type domain"/>
    <property type="match status" value="1"/>
</dbReference>
<keyword evidence="2 12" id="KW-0639">Primosome</keyword>
<keyword evidence="16" id="KW-1185">Reference proteome</keyword>
<gene>
    <name evidence="12 15" type="primary">dnaG</name>
    <name evidence="15" type="ORF">K2U94_18020</name>
</gene>
<organism evidence="15 16">
    <name type="scientific">Candidatus Rhodoblastus alkanivorans</name>
    <dbReference type="NCBI Taxonomy" id="2954117"/>
    <lineage>
        <taxon>Bacteria</taxon>
        <taxon>Pseudomonadati</taxon>
        <taxon>Pseudomonadota</taxon>
        <taxon>Alphaproteobacteria</taxon>
        <taxon>Hyphomicrobiales</taxon>
        <taxon>Rhodoblastaceae</taxon>
        <taxon>Rhodoblastus</taxon>
    </lineage>
</organism>
<accession>A0ABS9ZAB8</accession>
<feature type="domain" description="Toprim" evidence="14">
    <location>
        <begin position="257"/>
        <end position="339"/>
    </location>
</feature>
<dbReference type="SUPFAM" id="SSF57783">
    <property type="entry name" value="Zinc beta-ribbon"/>
    <property type="match status" value="1"/>
</dbReference>
<dbReference type="InterPro" id="IPR036977">
    <property type="entry name" value="DNA_primase_Znf_CHC2"/>
</dbReference>
<dbReference type="InterPro" id="IPR037068">
    <property type="entry name" value="DNA_primase_core_N_sf"/>
</dbReference>
<keyword evidence="1 12" id="KW-0240">DNA-directed RNA polymerase</keyword>
<dbReference type="EC" id="2.7.7.101" evidence="12"/>
<dbReference type="SUPFAM" id="SSF56731">
    <property type="entry name" value="DNA primase core"/>
    <property type="match status" value="1"/>
</dbReference>
<evidence type="ECO:0000256" key="6">
    <source>
        <dbReference type="ARBA" id="ARBA00022723"/>
    </source>
</evidence>
<evidence type="ECO:0000259" key="14">
    <source>
        <dbReference type="PROSITE" id="PS50880"/>
    </source>
</evidence>
<evidence type="ECO:0000256" key="13">
    <source>
        <dbReference type="PIRNR" id="PIRNR002811"/>
    </source>
</evidence>
<evidence type="ECO:0000256" key="2">
    <source>
        <dbReference type="ARBA" id="ARBA00022515"/>
    </source>
</evidence>
<dbReference type="EMBL" id="JAIVFP010000001">
    <property type="protein sequence ID" value="MCI4684639.1"/>
    <property type="molecule type" value="Genomic_DNA"/>
</dbReference>
<keyword evidence="6 13" id="KW-0479">Metal-binding</keyword>
<evidence type="ECO:0000256" key="4">
    <source>
        <dbReference type="ARBA" id="ARBA00022695"/>
    </source>
</evidence>
<sequence>MKFPPSFLDEIRARLPMSEVAGQVVRLKKDGREWKGLSPFNAEKTPSFYVNDQKGAFFDFSAGKNGDIFHFVMETQGLGFPEAVEKLAAMAGVPMPVETPEARAEEKRRATALEALEMAADFFERQLRGAAGARARAYLTERGLNAEAREKFRLGFAPSEKFALRDFLAGKGCLAETMIEAGLLTHGPDIAVPYDFFRDRLMFPICDRSGRVIAFGGRALAKDIQPKYKNTAETPLFHKGRNLYNLHNARKAAHERGTVVAVEGYVDVISLDSAGFSHAVAGLGTALTPEQCELLWKMAEEPILCFDGDRAGRKAAFRALETALPLIAPGRSLRFALLPEGQDPDDLARAGGRDAVKTVLDQAKPLVEMLFLREVEAQPLDTPERRAGLERRLREAAGQIRDESLRRHYLDDLRERLAVLFGRGRPAGFSRGARFARESGRRGPLAVSSALLQTNLFAAPREAPAPRENLILALLLNHPGLVARHSEEIARLEFVGASGERLRDALLGLAEPDHSPHDLRALLAARGFGAQIEALARDATISTLWCARPDAHEDDADYSLSQALTLHRRQRELNRELRQAETLLARDPSEANNAILADIRAQLSALEGVEAMIEGFGARSGREDKSV</sequence>
<dbReference type="PIRSF" id="PIRSF002811">
    <property type="entry name" value="DnaG"/>
    <property type="match status" value="1"/>
</dbReference>
<keyword evidence="4 12" id="KW-0548">Nucleotidyltransferase</keyword>
<keyword evidence="7" id="KW-0863">Zinc-finger</keyword>
<comment type="function">
    <text evidence="12 13">RNA polymerase that catalyzes the synthesis of short RNA molecules used as primers for DNA polymerase during DNA replication.</text>
</comment>
<dbReference type="InterPro" id="IPR002694">
    <property type="entry name" value="Znf_CHC2"/>
</dbReference>
<name>A0ABS9ZAB8_9HYPH</name>
<keyword evidence="10 12" id="KW-0238">DNA-binding</keyword>
<comment type="catalytic activity">
    <reaction evidence="12">
        <text>ssDNA + n NTP = ssDNA/pppN(pN)n-1 hybrid + (n-1) diphosphate.</text>
        <dbReference type="EC" id="2.7.7.101"/>
    </reaction>
</comment>
<dbReference type="PANTHER" id="PTHR30313:SF2">
    <property type="entry name" value="DNA PRIMASE"/>
    <property type="match status" value="1"/>
</dbReference>
<comment type="similarity">
    <text evidence="12 13">Belongs to the DnaG primase family.</text>
</comment>
<evidence type="ECO:0000256" key="3">
    <source>
        <dbReference type="ARBA" id="ARBA00022679"/>
    </source>
</evidence>
<dbReference type="PANTHER" id="PTHR30313">
    <property type="entry name" value="DNA PRIMASE"/>
    <property type="match status" value="1"/>
</dbReference>
<keyword evidence="8 13" id="KW-0862">Zinc</keyword>
<dbReference type="Pfam" id="PF08275">
    <property type="entry name" value="DNAG_N"/>
    <property type="match status" value="1"/>
</dbReference>
<dbReference type="InterPro" id="IPR006295">
    <property type="entry name" value="DNA_primase_DnaG"/>
</dbReference>
<comment type="cofactor">
    <cofactor evidence="13">
        <name>Zn(2+)</name>
        <dbReference type="ChEBI" id="CHEBI:29105"/>
    </cofactor>
    <text evidence="13">Binds 1 zinc ion per monomer.</text>
</comment>
<proteinExistence type="inferred from homology"/>
<evidence type="ECO:0000256" key="1">
    <source>
        <dbReference type="ARBA" id="ARBA00022478"/>
    </source>
</evidence>
<comment type="subunit">
    <text evidence="12">Monomer. Interacts with DnaB.</text>
</comment>
<evidence type="ECO:0000256" key="9">
    <source>
        <dbReference type="ARBA" id="ARBA00022842"/>
    </source>
</evidence>
<dbReference type="NCBIfam" id="TIGR01391">
    <property type="entry name" value="dnaG"/>
    <property type="match status" value="1"/>
</dbReference>
<dbReference type="InterPro" id="IPR006171">
    <property type="entry name" value="TOPRIM_dom"/>
</dbReference>
<comment type="caution">
    <text evidence="12">Lacks conserved residue(s) required for the propagation of feature annotation.</text>
</comment>